<feature type="region of interest" description="Disordered" evidence="1">
    <location>
        <begin position="218"/>
        <end position="255"/>
    </location>
</feature>
<evidence type="ECO:0000256" key="1">
    <source>
        <dbReference type="SAM" id="MobiDB-lite"/>
    </source>
</evidence>
<dbReference type="Gene3D" id="2.70.50.70">
    <property type="match status" value="1"/>
</dbReference>
<gene>
    <name evidence="3" type="ORF">IWW39_001873</name>
</gene>
<dbReference type="EMBL" id="JANBTX010000036">
    <property type="protein sequence ID" value="KAJ2688911.1"/>
    <property type="molecule type" value="Genomic_DNA"/>
</dbReference>
<protein>
    <recommendedName>
        <fullName evidence="5">Chitin-binding type-4 domain-containing protein</fullName>
    </recommendedName>
</protein>
<keyword evidence="2" id="KW-0732">Signal</keyword>
<reference evidence="3" key="1">
    <citation type="submission" date="2022-07" db="EMBL/GenBank/DDBJ databases">
        <title>Phylogenomic reconstructions and comparative analyses of Kickxellomycotina fungi.</title>
        <authorList>
            <person name="Reynolds N.K."/>
            <person name="Stajich J.E."/>
            <person name="Barry K."/>
            <person name="Grigoriev I.V."/>
            <person name="Crous P."/>
            <person name="Smith M.E."/>
        </authorList>
    </citation>
    <scope>NUCLEOTIDE SEQUENCE</scope>
    <source>
        <strain evidence="3">CBS 109367</strain>
    </source>
</reference>
<feature type="signal peptide" evidence="2">
    <location>
        <begin position="1"/>
        <end position="18"/>
    </location>
</feature>
<proteinExistence type="predicted"/>
<keyword evidence="4" id="KW-1185">Reference proteome</keyword>
<evidence type="ECO:0000256" key="2">
    <source>
        <dbReference type="SAM" id="SignalP"/>
    </source>
</evidence>
<evidence type="ECO:0000313" key="4">
    <source>
        <dbReference type="Proteomes" id="UP001151516"/>
    </source>
</evidence>
<sequence length="340" mass="35774">MLFKISAIAVALVASVSAHMAMIEPCTRYTPNNPKCPAIPAGQLPDYNLKDPLAYNAPLCKHTTPYATPVATWTAGQSITTRFQADGAAHGGGHAQFSLSYDGGKTFVVIYEVLKHVFFTGPTSGNAATVLSYTFDLPKDVPASDKAIFAWTWVNAVGNREFYMNCADVAIKSYSNSFTGKRMTIANHVGGPDIGEFNGNYELGLEYYKNAPLITVTGNGSTPGGGNPPSPLPHVPQPSSESVPPTKPTTVEQEKPTNVVPVPTYVSSPVVSIPVVSTPPAPKPTSPSVPSGCTHGVQECAADGSGFKVCVWGVWSNAISCAPNTKCKALAPGTINCDWP</sequence>
<comment type="caution">
    <text evidence="3">The sequence shown here is derived from an EMBL/GenBank/DDBJ whole genome shotgun (WGS) entry which is preliminary data.</text>
</comment>
<accession>A0A9W8GH61</accession>
<dbReference type="AlphaFoldDB" id="A0A9W8GH61"/>
<evidence type="ECO:0000313" key="3">
    <source>
        <dbReference type="EMBL" id="KAJ2688911.1"/>
    </source>
</evidence>
<organism evidence="3 4">
    <name type="scientific">Coemansia spiralis</name>
    <dbReference type="NCBI Taxonomy" id="417178"/>
    <lineage>
        <taxon>Eukaryota</taxon>
        <taxon>Fungi</taxon>
        <taxon>Fungi incertae sedis</taxon>
        <taxon>Zoopagomycota</taxon>
        <taxon>Kickxellomycotina</taxon>
        <taxon>Kickxellomycetes</taxon>
        <taxon>Kickxellales</taxon>
        <taxon>Kickxellaceae</taxon>
        <taxon>Coemansia</taxon>
    </lineage>
</organism>
<evidence type="ECO:0008006" key="5">
    <source>
        <dbReference type="Google" id="ProtNLM"/>
    </source>
</evidence>
<dbReference type="OrthoDB" id="2342176at2759"/>
<feature type="compositionally biased region" description="Pro residues" evidence="1">
    <location>
        <begin position="226"/>
        <end position="236"/>
    </location>
</feature>
<name>A0A9W8GH61_9FUNG</name>
<dbReference type="PANTHER" id="PTHR36182:SF1">
    <property type="entry name" value="PROTEIN, PUTATIVE (AFU_ORTHOLOGUE AFUA_6G10930)-RELATED"/>
    <property type="match status" value="1"/>
</dbReference>
<dbReference type="Proteomes" id="UP001151516">
    <property type="component" value="Unassembled WGS sequence"/>
</dbReference>
<feature type="chain" id="PRO_5040767269" description="Chitin-binding type-4 domain-containing protein" evidence="2">
    <location>
        <begin position="19"/>
        <end position="340"/>
    </location>
</feature>
<dbReference type="PANTHER" id="PTHR36182">
    <property type="entry name" value="PROTEIN, PUTATIVE (AFU_ORTHOLOGUE AFUA_6G10930)-RELATED"/>
    <property type="match status" value="1"/>
</dbReference>